<keyword evidence="3" id="KW-1185">Reference proteome</keyword>
<dbReference type="PANTHER" id="PTHR43316:SF3">
    <property type="entry name" value="HALOACID DEHALOGENASE, TYPE II (AFU_ORTHOLOGUE AFUA_2G07750)-RELATED"/>
    <property type="match status" value="1"/>
</dbReference>
<sequence>MALSPPPQVLFFDVFGTCVNWRKSVVSALLAQSHAVLNSATASLASRVRIQASDMNDSDEHWNTFAQQWRESYQRFTRKLADDPSLPWVSVDEHHLTSLKELVAAWQIEGLWDYEQLRELSLVWHRLEPWADSGVGITLLNKLFYTATLSNGNLSLLSDLRAFSNIPFSHLFSAEDFGTYKPAAKVYLGAVEKMDVPPERCAMVAAHLNDLKAAKQHGLKTIYVERPGEEAWDADEVEKARSEGWVDLWVSGMDGESGFITVAEKLGVDVNGLGNAKTVSDAKKLSSSVPVGI</sequence>
<dbReference type="Pfam" id="PF00702">
    <property type="entry name" value="Hydrolase"/>
    <property type="match status" value="1"/>
</dbReference>
<evidence type="ECO:0000313" key="2">
    <source>
        <dbReference type="EMBL" id="KAF2819478.1"/>
    </source>
</evidence>
<dbReference type="SFLD" id="SFLDG01129">
    <property type="entry name" value="C1.5:_HAD__Beta-PGM__Phosphata"/>
    <property type="match status" value="1"/>
</dbReference>
<dbReference type="PRINTS" id="PR00413">
    <property type="entry name" value="HADHALOGNASE"/>
</dbReference>
<evidence type="ECO:0000256" key="1">
    <source>
        <dbReference type="ARBA" id="ARBA00022801"/>
    </source>
</evidence>
<protein>
    <submittedName>
        <fullName evidence="2">Haloacid dehalogenase</fullName>
    </submittedName>
</protein>
<dbReference type="InterPro" id="IPR006439">
    <property type="entry name" value="HAD-SF_hydro_IA"/>
</dbReference>
<organism evidence="2 3">
    <name type="scientific">Ophiobolus disseminans</name>
    <dbReference type="NCBI Taxonomy" id="1469910"/>
    <lineage>
        <taxon>Eukaryota</taxon>
        <taxon>Fungi</taxon>
        <taxon>Dikarya</taxon>
        <taxon>Ascomycota</taxon>
        <taxon>Pezizomycotina</taxon>
        <taxon>Dothideomycetes</taxon>
        <taxon>Pleosporomycetidae</taxon>
        <taxon>Pleosporales</taxon>
        <taxon>Pleosporineae</taxon>
        <taxon>Phaeosphaeriaceae</taxon>
        <taxon>Ophiobolus</taxon>
    </lineage>
</organism>
<reference evidence="2" key="1">
    <citation type="journal article" date="2020" name="Stud. Mycol.">
        <title>101 Dothideomycetes genomes: a test case for predicting lifestyles and emergence of pathogens.</title>
        <authorList>
            <person name="Haridas S."/>
            <person name="Albert R."/>
            <person name="Binder M."/>
            <person name="Bloem J."/>
            <person name="Labutti K."/>
            <person name="Salamov A."/>
            <person name="Andreopoulos B."/>
            <person name="Baker S."/>
            <person name="Barry K."/>
            <person name="Bills G."/>
            <person name="Bluhm B."/>
            <person name="Cannon C."/>
            <person name="Castanera R."/>
            <person name="Culley D."/>
            <person name="Daum C."/>
            <person name="Ezra D."/>
            <person name="Gonzalez J."/>
            <person name="Henrissat B."/>
            <person name="Kuo A."/>
            <person name="Liang C."/>
            <person name="Lipzen A."/>
            <person name="Lutzoni F."/>
            <person name="Magnuson J."/>
            <person name="Mondo S."/>
            <person name="Nolan M."/>
            <person name="Ohm R."/>
            <person name="Pangilinan J."/>
            <person name="Park H.-J."/>
            <person name="Ramirez L."/>
            <person name="Alfaro M."/>
            <person name="Sun H."/>
            <person name="Tritt A."/>
            <person name="Yoshinaga Y."/>
            <person name="Zwiers L.-H."/>
            <person name="Turgeon B."/>
            <person name="Goodwin S."/>
            <person name="Spatafora J."/>
            <person name="Crous P."/>
            <person name="Grigoriev I."/>
        </authorList>
    </citation>
    <scope>NUCLEOTIDE SEQUENCE</scope>
    <source>
        <strain evidence="2">CBS 113818</strain>
    </source>
</reference>
<dbReference type="AlphaFoldDB" id="A0A6A6ZF40"/>
<dbReference type="InterPro" id="IPR023214">
    <property type="entry name" value="HAD_sf"/>
</dbReference>
<proteinExistence type="predicted"/>
<gene>
    <name evidence="2" type="ORF">CC86DRAFT_374972</name>
</gene>
<dbReference type="Gene3D" id="3.40.50.1000">
    <property type="entry name" value="HAD superfamily/HAD-like"/>
    <property type="match status" value="1"/>
</dbReference>
<dbReference type="SFLD" id="SFLDS00003">
    <property type="entry name" value="Haloacid_Dehalogenase"/>
    <property type="match status" value="1"/>
</dbReference>
<dbReference type="SUPFAM" id="SSF56784">
    <property type="entry name" value="HAD-like"/>
    <property type="match status" value="1"/>
</dbReference>
<accession>A0A6A6ZF40</accession>
<dbReference type="InterPro" id="IPR051540">
    <property type="entry name" value="S-2-haloacid_dehalogenase"/>
</dbReference>
<dbReference type="Proteomes" id="UP000799424">
    <property type="component" value="Unassembled WGS sequence"/>
</dbReference>
<keyword evidence="1" id="KW-0378">Hydrolase</keyword>
<dbReference type="InterPro" id="IPR036412">
    <property type="entry name" value="HAD-like_sf"/>
</dbReference>
<evidence type="ECO:0000313" key="3">
    <source>
        <dbReference type="Proteomes" id="UP000799424"/>
    </source>
</evidence>
<dbReference type="PANTHER" id="PTHR43316">
    <property type="entry name" value="HYDROLASE, HALOACID DELAHOGENASE-RELATED"/>
    <property type="match status" value="1"/>
</dbReference>
<dbReference type="OrthoDB" id="40579at2759"/>
<dbReference type="GO" id="GO:0016791">
    <property type="term" value="F:phosphatase activity"/>
    <property type="evidence" value="ECO:0007669"/>
    <property type="project" value="UniProtKB-ARBA"/>
</dbReference>
<dbReference type="NCBIfam" id="TIGR01493">
    <property type="entry name" value="HAD-SF-IA-v2"/>
    <property type="match status" value="1"/>
</dbReference>
<dbReference type="Gene3D" id="1.10.150.240">
    <property type="entry name" value="Putative phosphatase, domain 2"/>
    <property type="match status" value="1"/>
</dbReference>
<name>A0A6A6ZF40_9PLEO</name>
<dbReference type="EMBL" id="MU006244">
    <property type="protein sequence ID" value="KAF2819478.1"/>
    <property type="molecule type" value="Genomic_DNA"/>
</dbReference>
<dbReference type="InterPro" id="IPR023198">
    <property type="entry name" value="PGP-like_dom2"/>
</dbReference>